<dbReference type="Gene3D" id="3.40.630.30">
    <property type="match status" value="1"/>
</dbReference>
<dbReference type="GO" id="GO:0016747">
    <property type="term" value="F:acyltransferase activity, transferring groups other than amino-acyl groups"/>
    <property type="evidence" value="ECO:0007669"/>
    <property type="project" value="InterPro"/>
</dbReference>
<dbReference type="AlphaFoldDB" id="A0A3S1C050"/>
<comment type="caution">
    <text evidence="2">The sequence shown here is derived from an EMBL/GenBank/DDBJ whole genome shotgun (WGS) entry which is preliminary data.</text>
</comment>
<evidence type="ECO:0000259" key="1">
    <source>
        <dbReference type="PROSITE" id="PS51186"/>
    </source>
</evidence>
<evidence type="ECO:0000313" key="3">
    <source>
        <dbReference type="Proteomes" id="UP000271624"/>
    </source>
</evidence>
<accession>A0A3S1C050</accession>
<dbReference type="InterPro" id="IPR000182">
    <property type="entry name" value="GNAT_dom"/>
</dbReference>
<dbReference type="Pfam" id="PF13508">
    <property type="entry name" value="Acetyltransf_7"/>
    <property type="match status" value="1"/>
</dbReference>
<evidence type="ECO:0000313" key="2">
    <source>
        <dbReference type="EMBL" id="RUS94216.1"/>
    </source>
</evidence>
<reference evidence="2" key="2">
    <citation type="journal article" date="2019" name="Genome Biol. Evol.">
        <title>Day and night: Metabolic profiles and evolutionary relationships of six axenic non-marine cyanobacteria.</title>
        <authorList>
            <person name="Will S.E."/>
            <person name="Henke P."/>
            <person name="Boedeker C."/>
            <person name="Huang S."/>
            <person name="Brinkmann H."/>
            <person name="Rohde M."/>
            <person name="Jarek M."/>
            <person name="Friedl T."/>
            <person name="Seufert S."/>
            <person name="Schumacher M."/>
            <person name="Overmann J."/>
            <person name="Neumann-Schaal M."/>
            <person name="Petersen J."/>
        </authorList>
    </citation>
    <scope>NUCLEOTIDE SEQUENCE [LARGE SCALE GENOMIC DNA]</scope>
    <source>
        <strain evidence="2">PCC 7102</strain>
    </source>
</reference>
<organism evidence="2 3">
    <name type="scientific">Dulcicalothrix desertica PCC 7102</name>
    <dbReference type="NCBI Taxonomy" id="232991"/>
    <lineage>
        <taxon>Bacteria</taxon>
        <taxon>Bacillati</taxon>
        <taxon>Cyanobacteriota</taxon>
        <taxon>Cyanophyceae</taxon>
        <taxon>Nostocales</taxon>
        <taxon>Calotrichaceae</taxon>
        <taxon>Dulcicalothrix</taxon>
    </lineage>
</organism>
<dbReference type="EMBL" id="RSCL01000050">
    <property type="protein sequence ID" value="RUS94216.1"/>
    <property type="molecule type" value="Genomic_DNA"/>
</dbReference>
<feature type="domain" description="N-acetyltransferase" evidence="1">
    <location>
        <begin position="1"/>
        <end position="102"/>
    </location>
</feature>
<dbReference type="PROSITE" id="PS51186">
    <property type="entry name" value="GNAT"/>
    <property type="match status" value="1"/>
</dbReference>
<protein>
    <recommendedName>
        <fullName evidence="1">N-acetyltransferase domain-containing protein</fullName>
    </recommendedName>
</protein>
<keyword evidence="3" id="KW-1185">Reference proteome</keyword>
<proteinExistence type="predicted"/>
<sequence length="102" mass="11498">MQNEYAPSDVWVATTKERIVGFLVAKDGVISQIFVDVDIQRSGVGTTLLNQAKKIYPDGLKLTTLEQNVNARQFYEKHGFVPGLRGINPINEQSNIEYCWNP</sequence>
<gene>
    <name evidence="2" type="ORF">DSM106972_094130</name>
</gene>
<dbReference type="InterPro" id="IPR016181">
    <property type="entry name" value="Acyl_CoA_acyltransferase"/>
</dbReference>
<dbReference type="Proteomes" id="UP000271624">
    <property type="component" value="Unassembled WGS sequence"/>
</dbReference>
<reference evidence="2" key="1">
    <citation type="submission" date="2018-12" db="EMBL/GenBank/DDBJ databases">
        <authorList>
            <person name="Will S."/>
            <person name="Neumann-Schaal M."/>
            <person name="Henke P."/>
        </authorList>
    </citation>
    <scope>NUCLEOTIDE SEQUENCE</scope>
    <source>
        <strain evidence="2">PCC 7102</strain>
    </source>
</reference>
<dbReference type="CDD" id="cd04301">
    <property type="entry name" value="NAT_SF"/>
    <property type="match status" value="1"/>
</dbReference>
<dbReference type="SUPFAM" id="SSF55729">
    <property type="entry name" value="Acyl-CoA N-acyltransferases (Nat)"/>
    <property type="match status" value="1"/>
</dbReference>
<name>A0A3S1C050_9CYAN</name>